<dbReference type="Proteomes" id="UP000053577">
    <property type="component" value="Unassembled WGS sequence"/>
</dbReference>
<name>A0A0V8LXE2_9CHLR</name>
<protein>
    <submittedName>
        <fullName evidence="2">Uncharacterized protein</fullName>
    </submittedName>
</protein>
<gene>
    <name evidence="2" type="ORF">DA01_05890</name>
</gene>
<dbReference type="AlphaFoldDB" id="A0A0V8LXE2"/>
<comment type="caution">
    <text evidence="2">The sequence shown here is derived from an EMBL/GenBank/DDBJ whole genome shotgun (WGS) entry which is preliminary data.</text>
</comment>
<dbReference type="PATRIC" id="fig|61435.5.peg.1162"/>
<evidence type="ECO:0000313" key="3">
    <source>
        <dbReference type="Proteomes" id="UP000053577"/>
    </source>
</evidence>
<keyword evidence="1" id="KW-1133">Transmembrane helix</keyword>
<organism evidence="2 3">
    <name type="scientific">Dehalococcoides mccartyi</name>
    <dbReference type="NCBI Taxonomy" id="61435"/>
    <lineage>
        <taxon>Bacteria</taxon>
        <taxon>Bacillati</taxon>
        <taxon>Chloroflexota</taxon>
        <taxon>Dehalococcoidia</taxon>
        <taxon>Dehalococcoidales</taxon>
        <taxon>Dehalococcoidaceae</taxon>
        <taxon>Dehalococcoides</taxon>
    </lineage>
</organism>
<sequence>MACFLVVAGEAVVTTVVQKTVEKKEKQQGIKADNTSGISWGRKLGWLNKMLWGGTALLALEHVWHGEVVPWWPFLTAMENPDDIAPMLHEMATIGTAMAITVTAIWAVMVLIADAKFKSSARANNIGAGA</sequence>
<proteinExistence type="predicted"/>
<dbReference type="OrthoDB" id="1770784at2"/>
<keyword evidence="1" id="KW-0472">Membrane</keyword>
<evidence type="ECO:0000256" key="1">
    <source>
        <dbReference type="SAM" id="Phobius"/>
    </source>
</evidence>
<dbReference type="GeneID" id="3229147"/>
<reference evidence="2 3" key="1">
    <citation type="journal article" date="2015" name="Sci. Rep.">
        <title>A comparative genomics and reductive dehalogenase gene transcription study of two chloroethene-respiring bacteria, Dehalococcoides mccartyi strains MB and 11a.</title>
        <authorList>
            <person name="Low A."/>
            <person name="Shen Z."/>
            <person name="Cheng D."/>
            <person name="Rogers M.J."/>
            <person name="Lee P.K."/>
            <person name="He J."/>
        </authorList>
    </citation>
    <scope>NUCLEOTIDE SEQUENCE [LARGE SCALE GENOMIC DNA]</scope>
    <source>
        <strain evidence="2 3">MB</strain>
    </source>
</reference>
<evidence type="ECO:0000313" key="2">
    <source>
        <dbReference type="EMBL" id="KSV16203.1"/>
    </source>
</evidence>
<dbReference type="EMBL" id="JGYD01000027">
    <property type="protein sequence ID" value="KSV16203.1"/>
    <property type="molecule type" value="Genomic_DNA"/>
</dbReference>
<keyword evidence="1" id="KW-0812">Transmembrane</keyword>
<feature type="transmembrane region" description="Helical" evidence="1">
    <location>
        <begin position="92"/>
        <end position="113"/>
    </location>
</feature>
<accession>A0A0V8LXE2</accession>
<dbReference type="RefSeq" id="WP_010937242.1">
    <property type="nucleotide sequence ID" value="NZ_CP019865.1"/>
</dbReference>